<proteinExistence type="predicted"/>
<keyword evidence="3" id="KW-1185">Reference proteome</keyword>
<name>A0A2A5QUK5_9EURY</name>
<feature type="transmembrane region" description="Helical" evidence="1">
    <location>
        <begin position="127"/>
        <end position="145"/>
    </location>
</feature>
<evidence type="ECO:0000256" key="1">
    <source>
        <dbReference type="SAM" id="Phobius"/>
    </source>
</evidence>
<dbReference type="OrthoDB" id="268419at2157"/>
<comment type="caution">
    <text evidence="2">The sequence shown here is derived from an EMBL/GenBank/DDBJ whole genome shotgun (WGS) entry which is preliminary data.</text>
</comment>
<keyword evidence="1" id="KW-0812">Transmembrane</keyword>
<evidence type="ECO:0000313" key="3">
    <source>
        <dbReference type="Proteomes" id="UP000219689"/>
    </source>
</evidence>
<gene>
    <name evidence="2" type="ORF">CP557_07950</name>
</gene>
<sequence length="178" mass="19049">MRPATRVVVVAALLLVLGGLCVHYGATYDDNWPHPTGDRIQDAGLEQSVGDRVLLFGEVRSVDAEAETITIQVTDDSGEVAAELEVRGVASDVKSGGDVQVYGLLESETELAADRTVVVNRDPSATTYKLGASVVGLLLAVGYFLRHWRVTGRELAFEPRVDPATSDGGPKSEENRRG</sequence>
<dbReference type="Pfam" id="PF26045">
    <property type="entry name" value="OB_2TM_halo"/>
    <property type="match status" value="1"/>
</dbReference>
<protein>
    <submittedName>
        <fullName evidence="2">DNA-binding protein</fullName>
    </submittedName>
</protein>
<dbReference type="EMBL" id="NXNI01000001">
    <property type="protein sequence ID" value="PCR90463.1"/>
    <property type="molecule type" value="Genomic_DNA"/>
</dbReference>
<keyword evidence="1" id="KW-0472">Membrane</keyword>
<dbReference type="Gene3D" id="2.40.50.140">
    <property type="entry name" value="Nucleic acid-binding proteins"/>
    <property type="match status" value="1"/>
</dbReference>
<evidence type="ECO:0000313" key="2">
    <source>
        <dbReference type="EMBL" id="PCR90463.1"/>
    </source>
</evidence>
<dbReference type="GO" id="GO:0003677">
    <property type="term" value="F:DNA binding"/>
    <property type="evidence" value="ECO:0007669"/>
    <property type="project" value="UniProtKB-KW"/>
</dbReference>
<keyword evidence="2" id="KW-0238">DNA-binding</keyword>
<organism evidence="2 3">
    <name type="scientific">Natrinema ejinorense</name>
    <dbReference type="NCBI Taxonomy" id="373386"/>
    <lineage>
        <taxon>Archaea</taxon>
        <taxon>Methanobacteriati</taxon>
        <taxon>Methanobacteriota</taxon>
        <taxon>Stenosarchaea group</taxon>
        <taxon>Halobacteria</taxon>
        <taxon>Halobacteriales</taxon>
        <taxon>Natrialbaceae</taxon>
        <taxon>Natrinema</taxon>
    </lineage>
</organism>
<accession>A0A2A5QUK5</accession>
<dbReference type="AlphaFoldDB" id="A0A2A5QUK5"/>
<dbReference type="InterPro" id="IPR012340">
    <property type="entry name" value="NA-bd_OB-fold"/>
</dbReference>
<dbReference type="InterPro" id="IPR058927">
    <property type="entry name" value="OB_2TM"/>
</dbReference>
<dbReference type="Proteomes" id="UP000219689">
    <property type="component" value="Unassembled WGS sequence"/>
</dbReference>
<reference evidence="2 3" key="1">
    <citation type="submission" date="2017-09" db="EMBL/GenBank/DDBJ databases">
        <title>Genome sequences of Natrinema ejinorence JCM 13890T.</title>
        <authorList>
            <person name="Roh S.W."/>
            <person name="Kim Y.B."/>
            <person name="Kim J.Y."/>
        </authorList>
    </citation>
    <scope>NUCLEOTIDE SEQUENCE [LARGE SCALE GENOMIC DNA]</scope>
    <source>
        <strain evidence="2 3">JCM 13890</strain>
    </source>
</reference>
<keyword evidence="1" id="KW-1133">Transmembrane helix</keyword>
<dbReference type="RefSeq" id="WP_097379411.1">
    <property type="nucleotide sequence ID" value="NZ_NXNI01000001.1"/>
</dbReference>